<proteinExistence type="predicted"/>
<dbReference type="AlphaFoldDB" id="A0A1I1XW41"/>
<accession>A0A1I1XW41</accession>
<gene>
    <name evidence="1" type="ORF">SAMN04487969_101132</name>
</gene>
<name>A0A1I1XW41_9BACL</name>
<dbReference type="OrthoDB" id="90760at2"/>
<evidence type="ECO:0000313" key="2">
    <source>
        <dbReference type="Proteomes" id="UP000183410"/>
    </source>
</evidence>
<evidence type="ECO:0000313" key="1">
    <source>
        <dbReference type="EMBL" id="SFE11524.1"/>
    </source>
</evidence>
<sequence length="855" mass="91007">MAAGSAGSVILDLGLNFAQFNRQLNGIAGTATNLVGGAFKQLGLIIGAAFAVQGITDFAREAINLASDLQEVQNVVDVTFGAMAADVNAFADSALESFGLSELSAKKYTSVMGAMLKSSGLTGDVVRDLSVDMTKLAADMASFYNLETDEAFDKIRSGIAGETEPLMALGVNMNVANMEAYALAQGITKSWTAMSQAEQVLLRYNYLLSVTGDAQGDFARNGDSWANQIRVLTEQWKIFQGTMGAGFINILTPVVKGLNWLIAKLQIAAAYFKAFTELIFGDATAGGMGAVTTATETAASGVGDVGTAATDTGKAVKKAGKAIKGSLGGFDQLNIISQGAAGALDDAAGAAGGIAAGLGAGTGFDMGAMTLEPDIDVDPIKDKVQAFVDQVKGMFGGLMTTFKGVGATLAAIFGPSLQTAWASIAPQLERIKQIFAGVFTDIVALGDPLKNWFVNDVIPLWQQNIEVMGHVVGGLMDSVLNVFQTIWDTVYPLINKFVTEGLPRYTEFVSGAIDIFKHLFDLAKQIFDDIWRGAVDPAMKIVSKIIMDIMDIIYKAWDQWGSKIVDKIKMALDGVKQLWTELWNGFLKPFVDEMLKMLSTAWDKHLKYMVEDLVNFVAKVVDGALDIYNKFILPVVSYMVKTLGPTFKNIFAFIGDVVGTAVGIISDVIRGIIKSLGGVIDFIVGVFTGNWKKAWNGIQDFSKGMCDALVGIFKGAINLIIDAVNFMIRQLNTVKIDVPDWVSKTTGVKDFGISIPTIPKLAKGGLAYGPTLAMVGDNKGAAADPEVISPLSKLQGMIDSSNQQSVQILGQILQVLKNSGNQTAVLQIGESEFGRVAAKSINRASQQAGRSLIDV</sequence>
<dbReference type="RefSeq" id="WP_046230481.1">
    <property type="nucleotide sequence ID" value="NZ_FONN01000001.1"/>
</dbReference>
<protein>
    <submittedName>
        <fullName evidence="1">Phage-related protein</fullName>
    </submittedName>
</protein>
<reference evidence="2" key="1">
    <citation type="submission" date="2016-10" db="EMBL/GenBank/DDBJ databases">
        <authorList>
            <person name="Varghese N."/>
            <person name="Submissions S."/>
        </authorList>
    </citation>
    <scope>NUCLEOTIDE SEQUENCE [LARGE SCALE GENOMIC DNA]</scope>
    <source>
        <strain evidence="2">CGMCC 1.10223</strain>
    </source>
</reference>
<organism evidence="1 2">
    <name type="scientific">Paenibacillus algorifonticola</name>
    <dbReference type="NCBI Taxonomy" id="684063"/>
    <lineage>
        <taxon>Bacteria</taxon>
        <taxon>Bacillati</taxon>
        <taxon>Bacillota</taxon>
        <taxon>Bacilli</taxon>
        <taxon>Bacillales</taxon>
        <taxon>Paenibacillaceae</taxon>
        <taxon>Paenibacillus</taxon>
    </lineage>
</organism>
<dbReference type="Proteomes" id="UP000183410">
    <property type="component" value="Unassembled WGS sequence"/>
</dbReference>
<keyword evidence="2" id="KW-1185">Reference proteome</keyword>
<dbReference type="EMBL" id="FONN01000001">
    <property type="protein sequence ID" value="SFE11524.1"/>
    <property type="molecule type" value="Genomic_DNA"/>
</dbReference>